<feature type="compositionally biased region" description="Low complexity" evidence="1">
    <location>
        <begin position="1"/>
        <end position="19"/>
    </location>
</feature>
<feature type="region of interest" description="Disordered" evidence="1">
    <location>
        <begin position="1"/>
        <end position="21"/>
    </location>
</feature>
<reference evidence="2 3" key="1">
    <citation type="submission" date="2014-04" db="EMBL/GenBank/DDBJ databases">
        <authorList>
            <consortium name="DOE Joint Genome Institute"/>
            <person name="Kuo A."/>
            <person name="Tarkka M."/>
            <person name="Buscot F."/>
            <person name="Kohler A."/>
            <person name="Nagy L.G."/>
            <person name="Floudas D."/>
            <person name="Copeland A."/>
            <person name="Barry K.W."/>
            <person name="Cichocki N."/>
            <person name="Veneault-Fourrey C."/>
            <person name="LaButti K."/>
            <person name="Lindquist E.A."/>
            <person name="Lipzen A."/>
            <person name="Lundell T."/>
            <person name="Morin E."/>
            <person name="Murat C."/>
            <person name="Sun H."/>
            <person name="Tunlid A."/>
            <person name="Henrissat B."/>
            <person name="Grigoriev I.V."/>
            <person name="Hibbett D.S."/>
            <person name="Martin F."/>
            <person name="Nordberg H.P."/>
            <person name="Cantor M.N."/>
            <person name="Hua S.X."/>
        </authorList>
    </citation>
    <scope>NUCLEOTIDE SEQUENCE [LARGE SCALE GENOMIC DNA]</scope>
    <source>
        <strain evidence="2 3">F 1598</strain>
    </source>
</reference>
<dbReference type="EMBL" id="KN832976">
    <property type="protein sequence ID" value="KIM88937.1"/>
    <property type="molecule type" value="Genomic_DNA"/>
</dbReference>
<dbReference type="AlphaFoldDB" id="A0A0C3CGP7"/>
<dbReference type="HOGENOM" id="CLU_2758678_0_0_1"/>
<accession>A0A0C3CGP7</accession>
<name>A0A0C3CGP7_PILCF</name>
<evidence type="ECO:0000313" key="3">
    <source>
        <dbReference type="Proteomes" id="UP000054166"/>
    </source>
</evidence>
<dbReference type="InParanoid" id="A0A0C3CGP7"/>
<dbReference type="Proteomes" id="UP000054166">
    <property type="component" value="Unassembled WGS sequence"/>
</dbReference>
<organism evidence="2 3">
    <name type="scientific">Piloderma croceum (strain F 1598)</name>
    <dbReference type="NCBI Taxonomy" id="765440"/>
    <lineage>
        <taxon>Eukaryota</taxon>
        <taxon>Fungi</taxon>
        <taxon>Dikarya</taxon>
        <taxon>Basidiomycota</taxon>
        <taxon>Agaricomycotina</taxon>
        <taxon>Agaricomycetes</taxon>
        <taxon>Agaricomycetidae</taxon>
        <taxon>Atheliales</taxon>
        <taxon>Atheliaceae</taxon>
        <taxon>Piloderma</taxon>
    </lineage>
</organism>
<sequence>MGCTSSKQQMMESESPQSSCKTKLVSFTKPKSFEKDMCPPSVKVEALWVKGHGVFAFEKEGNGEYAEQRT</sequence>
<evidence type="ECO:0000256" key="1">
    <source>
        <dbReference type="SAM" id="MobiDB-lite"/>
    </source>
</evidence>
<gene>
    <name evidence="2" type="ORF">PILCRDRAFT_813934</name>
</gene>
<protein>
    <submittedName>
        <fullName evidence="2">Uncharacterized protein</fullName>
    </submittedName>
</protein>
<evidence type="ECO:0000313" key="2">
    <source>
        <dbReference type="EMBL" id="KIM88937.1"/>
    </source>
</evidence>
<keyword evidence="3" id="KW-1185">Reference proteome</keyword>
<proteinExistence type="predicted"/>
<reference evidence="3" key="2">
    <citation type="submission" date="2015-01" db="EMBL/GenBank/DDBJ databases">
        <title>Evolutionary Origins and Diversification of the Mycorrhizal Mutualists.</title>
        <authorList>
            <consortium name="DOE Joint Genome Institute"/>
            <consortium name="Mycorrhizal Genomics Consortium"/>
            <person name="Kohler A."/>
            <person name="Kuo A."/>
            <person name="Nagy L.G."/>
            <person name="Floudas D."/>
            <person name="Copeland A."/>
            <person name="Barry K.W."/>
            <person name="Cichocki N."/>
            <person name="Veneault-Fourrey C."/>
            <person name="LaButti K."/>
            <person name="Lindquist E.A."/>
            <person name="Lipzen A."/>
            <person name="Lundell T."/>
            <person name="Morin E."/>
            <person name="Murat C."/>
            <person name="Riley R."/>
            <person name="Ohm R."/>
            <person name="Sun H."/>
            <person name="Tunlid A."/>
            <person name="Henrissat B."/>
            <person name="Grigoriev I.V."/>
            <person name="Hibbett D.S."/>
            <person name="Martin F."/>
        </authorList>
    </citation>
    <scope>NUCLEOTIDE SEQUENCE [LARGE SCALE GENOMIC DNA]</scope>
    <source>
        <strain evidence="3">F 1598</strain>
    </source>
</reference>